<evidence type="ECO:0000313" key="3">
    <source>
        <dbReference type="Proteomes" id="UP000886595"/>
    </source>
</evidence>
<accession>A0A8X7WFU0</accession>
<keyword evidence="3" id="KW-1185">Reference proteome</keyword>
<proteinExistence type="predicted"/>
<gene>
    <name evidence="2" type="ORF">Bca52824_010808</name>
</gene>
<evidence type="ECO:0000313" key="2">
    <source>
        <dbReference type="EMBL" id="KAG2328080.1"/>
    </source>
</evidence>
<dbReference type="GO" id="GO:0004523">
    <property type="term" value="F:RNA-DNA hybrid ribonuclease activity"/>
    <property type="evidence" value="ECO:0007669"/>
    <property type="project" value="InterPro"/>
</dbReference>
<dbReference type="Pfam" id="PF13456">
    <property type="entry name" value="RVT_3"/>
    <property type="match status" value="1"/>
</dbReference>
<organism evidence="2 3">
    <name type="scientific">Brassica carinata</name>
    <name type="common">Ethiopian mustard</name>
    <name type="synonym">Abyssinian cabbage</name>
    <dbReference type="NCBI Taxonomy" id="52824"/>
    <lineage>
        <taxon>Eukaryota</taxon>
        <taxon>Viridiplantae</taxon>
        <taxon>Streptophyta</taxon>
        <taxon>Embryophyta</taxon>
        <taxon>Tracheophyta</taxon>
        <taxon>Spermatophyta</taxon>
        <taxon>Magnoliopsida</taxon>
        <taxon>eudicotyledons</taxon>
        <taxon>Gunneridae</taxon>
        <taxon>Pentapetalae</taxon>
        <taxon>rosids</taxon>
        <taxon>malvids</taxon>
        <taxon>Brassicales</taxon>
        <taxon>Brassicaceae</taxon>
        <taxon>Brassiceae</taxon>
        <taxon>Brassica</taxon>
    </lineage>
</organism>
<dbReference type="Proteomes" id="UP000886595">
    <property type="component" value="Unassembled WGS sequence"/>
</dbReference>
<dbReference type="EMBL" id="JAAMPC010000002">
    <property type="protein sequence ID" value="KAG2328080.1"/>
    <property type="molecule type" value="Genomic_DNA"/>
</dbReference>
<sequence length="98" mass="10394">MLACFTDRAWDSGSKTGAICLIIKDITGAVILQDANAKRYVGPALIAEALALKTELEAETNQGLLDLRCYSDSCSLVSLLTMNSSSLSFKGPSTTSVF</sequence>
<name>A0A8X7WFU0_BRACI</name>
<dbReference type="GO" id="GO:0003676">
    <property type="term" value="F:nucleic acid binding"/>
    <property type="evidence" value="ECO:0007669"/>
    <property type="project" value="InterPro"/>
</dbReference>
<comment type="caution">
    <text evidence="2">The sequence shown here is derived from an EMBL/GenBank/DDBJ whole genome shotgun (WGS) entry which is preliminary data.</text>
</comment>
<dbReference type="InterPro" id="IPR002156">
    <property type="entry name" value="RNaseH_domain"/>
</dbReference>
<feature type="domain" description="RNase H type-1" evidence="1">
    <location>
        <begin position="7"/>
        <end position="84"/>
    </location>
</feature>
<protein>
    <recommendedName>
        <fullName evidence="1">RNase H type-1 domain-containing protein</fullName>
    </recommendedName>
</protein>
<evidence type="ECO:0000259" key="1">
    <source>
        <dbReference type="Pfam" id="PF13456"/>
    </source>
</evidence>
<dbReference type="AlphaFoldDB" id="A0A8X7WFU0"/>
<reference evidence="2 3" key="1">
    <citation type="submission" date="2020-02" db="EMBL/GenBank/DDBJ databases">
        <authorList>
            <person name="Ma Q."/>
            <person name="Huang Y."/>
            <person name="Song X."/>
            <person name="Pei D."/>
        </authorList>
    </citation>
    <scope>NUCLEOTIDE SEQUENCE [LARGE SCALE GENOMIC DNA]</scope>
    <source>
        <strain evidence="2">Sxm20200214</strain>
        <tissue evidence="2">Leaf</tissue>
    </source>
</reference>